<evidence type="ECO:0000256" key="9">
    <source>
        <dbReference type="ARBA" id="ARBA00023002"/>
    </source>
</evidence>
<keyword evidence="10" id="KW-0486">Methionine biosynthesis</keyword>
<dbReference type="InterPro" id="IPR016204">
    <property type="entry name" value="HDH"/>
</dbReference>
<evidence type="ECO:0000256" key="1">
    <source>
        <dbReference type="ARBA" id="ARBA00005056"/>
    </source>
</evidence>
<keyword evidence="15" id="KW-1185">Reference proteome</keyword>
<gene>
    <name evidence="14" type="ORF">R0135_00775</name>
</gene>
<evidence type="ECO:0000256" key="5">
    <source>
        <dbReference type="ARBA" id="ARBA00013376"/>
    </source>
</evidence>
<dbReference type="InterPro" id="IPR005106">
    <property type="entry name" value="Asp/hSer_DH_NAD-bd"/>
</dbReference>
<dbReference type="PROSITE" id="PS51671">
    <property type="entry name" value="ACT"/>
    <property type="match status" value="1"/>
</dbReference>
<dbReference type="Pfam" id="PF00742">
    <property type="entry name" value="Homoserine_dh"/>
    <property type="match status" value="1"/>
</dbReference>
<keyword evidence="6" id="KW-0028">Amino-acid biosynthesis</keyword>
<dbReference type="Gene3D" id="3.30.70.260">
    <property type="match status" value="1"/>
</dbReference>
<evidence type="ECO:0000259" key="13">
    <source>
        <dbReference type="PROSITE" id="PS51671"/>
    </source>
</evidence>
<keyword evidence="9 14" id="KW-0560">Oxidoreductase</keyword>
<evidence type="ECO:0000313" key="14">
    <source>
        <dbReference type="EMBL" id="WOJ93715.1"/>
    </source>
</evidence>
<proteinExistence type="inferred from homology"/>
<dbReference type="InterPro" id="IPR019811">
    <property type="entry name" value="HDH_CS"/>
</dbReference>
<dbReference type="PANTHER" id="PTHR43331">
    <property type="entry name" value="HOMOSERINE DEHYDROGENASE"/>
    <property type="match status" value="1"/>
</dbReference>
<sequence length="430" mass="44722">MSALRIGVCGNGTVGGGTIELLHSQSDLLSSRAGRELRLTRVGARRDRDDCPTGDVPVHRDLLEVARADDVDVVVESIGGTTLAKEIVETALRSGKSVVTANKALIAEHGNELLALAEEYGQSLLCEAAVAGGVPILKALRDGMAANAVTELSGIINGTGNFILTEMGAHQRPFDEVLAEAQDLGYAEADPTFDVEGVDAAHKLSILAAMAFATPLNFSEVFCEGISGVTPADIQFADELGYRIKHLGIAKEHADAVELRVHPTLLPKDTLLASVDGVLNAVCLHGHAAGETVYSGAGAGRLPTASAVVADLVDIARAEGGSVHCLGVPVGALRAKPVMPMDSVCTAWYLRLQAEDRPGVMSQLANCLGAEGISIEALIQKPPKGAAATVPVVVLTNSAREDALRRAVTAIAALPAVTQTPHCIRIESQN</sequence>
<reference evidence="14 15" key="1">
    <citation type="submission" date="2023-10" db="EMBL/GenBank/DDBJ databases">
        <title>Two novel species belonging to the OM43/NOR5 clade.</title>
        <authorList>
            <person name="Park M."/>
        </authorList>
    </citation>
    <scope>NUCLEOTIDE SEQUENCE [LARGE SCALE GENOMIC DNA]</scope>
    <source>
        <strain evidence="14 15">IMCC43200</strain>
    </source>
</reference>
<feature type="domain" description="ACT" evidence="13">
    <location>
        <begin position="349"/>
        <end position="425"/>
    </location>
</feature>
<comment type="catalytic activity">
    <reaction evidence="11">
        <text>L-homoserine + NAD(+) = L-aspartate 4-semialdehyde + NADH + H(+)</text>
        <dbReference type="Rhea" id="RHEA:15757"/>
        <dbReference type="ChEBI" id="CHEBI:15378"/>
        <dbReference type="ChEBI" id="CHEBI:57476"/>
        <dbReference type="ChEBI" id="CHEBI:57540"/>
        <dbReference type="ChEBI" id="CHEBI:57945"/>
        <dbReference type="ChEBI" id="CHEBI:537519"/>
        <dbReference type="EC" id="1.1.1.3"/>
    </reaction>
    <physiologicalReaction direction="right-to-left" evidence="11">
        <dbReference type="Rhea" id="RHEA:15759"/>
    </physiologicalReaction>
</comment>
<dbReference type="Pfam" id="PF01842">
    <property type="entry name" value="ACT"/>
    <property type="match status" value="1"/>
</dbReference>
<protein>
    <recommendedName>
        <fullName evidence="5">Homoserine dehydrogenase</fullName>
        <ecNumber evidence="4">1.1.1.3</ecNumber>
    </recommendedName>
</protein>
<dbReference type="EMBL" id="CP136864">
    <property type="protein sequence ID" value="WOJ93715.1"/>
    <property type="molecule type" value="Genomic_DNA"/>
</dbReference>
<dbReference type="InterPro" id="IPR001342">
    <property type="entry name" value="HDH_cat"/>
</dbReference>
<name>A0ABZ0I3J7_9GAMM</name>
<evidence type="ECO:0000256" key="8">
    <source>
        <dbReference type="ARBA" id="ARBA00022857"/>
    </source>
</evidence>
<dbReference type="RefSeq" id="WP_407348360.1">
    <property type="nucleotide sequence ID" value="NZ_CP136864.1"/>
</dbReference>
<evidence type="ECO:0000256" key="4">
    <source>
        <dbReference type="ARBA" id="ARBA00013213"/>
    </source>
</evidence>
<comment type="pathway">
    <text evidence="2">Amino-acid biosynthesis; L-methionine biosynthesis via de novo pathway; L-homoserine from L-aspartate: step 3/3.</text>
</comment>
<dbReference type="InterPro" id="IPR045865">
    <property type="entry name" value="ACT-like_dom_sf"/>
</dbReference>
<dbReference type="PANTHER" id="PTHR43331:SF1">
    <property type="entry name" value="HOMOSERINE DEHYDROGENASE"/>
    <property type="match status" value="1"/>
</dbReference>
<dbReference type="Pfam" id="PF03447">
    <property type="entry name" value="NAD_binding_3"/>
    <property type="match status" value="1"/>
</dbReference>
<dbReference type="SUPFAM" id="SSF55021">
    <property type="entry name" value="ACT-like"/>
    <property type="match status" value="1"/>
</dbReference>
<dbReference type="CDD" id="cd04881">
    <property type="entry name" value="ACT_HSDH-Hom"/>
    <property type="match status" value="1"/>
</dbReference>
<dbReference type="SUPFAM" id="SSF51735">
    <property type="entry name" value="NAD(P)-binding Rossmann-fold domains"/>
    <property type="match status" value="1"/>
</dbReference>
<evidence type="ECO:0000256" key="12">
    <source>
        <dbReference type="RuleBase" id="RU004171"/>
    </source>
</evidence>
<evidence type="ECO:0000256" key="11">
    <source>
        <dbReference type="ARBA" id="ARBA00049031"/>
    </source>
</evidence>
<keyword evidence="7" id="KW-0791">Threonine biosynthesis</keyword>
<organism evidence="14 15">
    <name type="scientific">Congregibacter variabilis</name>
    <dbReference type="NCBI Taxonomy" id="3081200"/>
    <lineage>
        <taxon>Bacteria</taxon>
        <taxon>Pseudomonadati</taxon>
        <taxon>Pseudomonadota</taxon>
        <taxon>Gammaproteobacteria</taxon>
        <taxon>Cellvibrionales</taxon>
        <taxon>Halieaceae</taxon>
        <taxon>Congregibacter</taxon>
    </lineage>
</organism>
<accession>A0ABZ0I3J7</accession>
<dbReference type="InterPro" id="IPR002912">
    <property type="entry name" value="ACT_dom"/>
</dbReference>
<dbReference type="InterPro" id="IPR036291">
    <property type="entry name" value="NAD(P)-bd_dom_sf"/>
</dbReference>
<evidence type="ECO:0000256" key="7">
    <source>
        <dbReference type="ARBA" id="ARBA00022697"/>
    </source>
</evidence>
<evidence type="ECO:0000256" key="2">
    <source>
        <dbReference type="ARBA" id="ARBA00005062"/>
    </source>
</evidence>
<dbReference type="NCBIfam" id="NF004976">
    <property type="entry name" value="PRK06349.1"/>
    <property type="match status" value="1"/>
</dbReference>
<comment type="similarity">
    <text evidence="3 12">Belongs to the homoserine dehydrogenase family.</text>
</comment>
<dbReference type="Gene3D" id="3.40.50.720">
    <property type="entry name" value="NAD(P)-binding Rossmann-like Domain"/>
    <property type="match status" value="1"/>
</dbReference>
<evidence type="ECO:0000256" key="6">
    <source>
        <dbReference type="ARBA" id="ARBA00022605"/>
    </source>
</evidence>
<dbReference type="GO" id="GO:0004412">
    <property type="term" value="F:homoserine dehydrogenase activity"/>
    <property type="evidence" value="ECO:0007669"/>
    <property type="project" value="UniProtKB-EC"/>
</dbReference>
<dbReference type="SUPFAM" id="SSF55347">
    <property type="entry name" value="Glyceraldehyde-3-phosphate dehydrogenase-like, C-terminal domain"/>
    <property type="match status" value="1"/>
</dbReference>
<comment type="pathway">
    <text evidence="1">Amino-acid biosynthesis; L-threonine biosynthesis; L-threonine from L-aspartate: step 3/5.</text>
</comment>
<evidence type="ECO:0000256" key="10">
    <source>
        <dbReference type="ARBA" id="ARBA00023167"/>
    </source>
</evidence>
<evidence type="ECO:0000256" key="3">
    <source>
        <dbReference type="ARBA" id="ARBA00006753"/>
    </source>
</evidence>
<keyword evidence="8" id="KW-0521">NADP</keyword>
<evidence type="ECO:0000313" key="15">
    <source>
        <dbReference type="Proteomes" id="UP001626537"/>
    </source>
</evidence>
<dbReference type="PIRSF" id="PIRSF000098">
    <property type="entry name" value="Homoser_dehydrog"/>
    <property type="match status" value="1"/>
</dbReference>
<dbReference type="PROSITE" id="PS01042">
    <property type="entry name" value="HOMOSER_DHGENASE"/>
    <property type="match status" value="1"/>
</dbReference>
<dbReference type="Gene3D" id="3.30.360.10">
    <property type="entry name" value="Dihydrodipicolinate Reductase, domain 2"/>
    <property type="match status" value="1"/>
</dbReference>
<dbReference type="Proteomes" id="UP001626537">
    <property type="component" value="Chromosome"/>
</dbReference>
<dbReference type="EC" id="1.1.1.3" evidence="4"/>